<name>A0ABV0R9S0_9TELE</name>
<dbReference type="EMBL" id="JAHRIN010035844">
    <property type="protein sequence ID" value="MEQ2204232.1"/>
    <property type="molecule type" value="Genomic_DNA"/>
</dbReference>
<protein>
    <submittedName>
        <fullName evidence="1">Uncharacterized protein</fullName>
    </submittedName>
</protein>
<dbReference type="Proteomes" id="UP001434883">
    <property type="component" value="Unassembled WGS sequence"/>
</dbReference>
<proteinExistence type="predicted"/>
<sequence>MFHMSVSGSFVAGNLVVKVSEWRFGFKRIGMSVTQENNKSLGLCSCAIGEQECQVHGVVRRKPETSHFLAFTNLLGHYCILRHAKALMNFSHSVEFLTEYNTILTH</sequence>
<gene>
    <name evidence="1" type="ORF">XENOCAPTIV_010130</name>
</gene>
<organism evidence="1 2">
    <name type="scientific">Xenoophorus captivus</name>
    <dbReference type="NCBI Taxonomy" id="1517983"/>
    <lineage>
        <taxon>Eukaryota</taxon>
        <taxon>Metazoa</taxon>
        <taxon>Chordata</taxon>
        <taxon>Craniata</taxon>
        <taxon>Vertebrata</taxon>
        <taxon>Euteleostomi</taxon>
        <taxon>Actinopterygii</taxon>
        <taxon>Neopterygii</taxon>
        <taxon>Teleostei</taxon>
        <taxon>Neoteleostei</taxon>
        <taxon>Acanthomorphata</taxon>
        <taxon>Ovalentaria</taxon>
        <taxon>Atherinomorphae</taxon>
        <taxon>Cyprinodontiformes</taxon>
        <taxon>Goodeidae</taxon>
        <taxon>Xenoophorus</taxon>
    </lineage>
</organism>
<accession>A0ABV0R9S0</accession>
<keyword evidence="2" id="KW-1185">Reference proteome</keyword>
<comment type="caution">
    <text evidence="1">The sequence shown here is derived from an EMBL/GenBank/DDBJ whole genome shotgun (WGS) entry which is preliminary data.</text>
</comment>
<reference evidence="1 2" key="1">
    <citation type="submission" date="2021-06" db="EMBL/GenBank/DDBJ databases">
        <authorList>
            <person name="Palmer J.M."/>
        </authorList>
    </citation>
    <scope>NUCLEOTIDE SEQUENCE [LARGE SCALE GENOMIC DNA]</scope>
    <source>
        <strain evidence="1 2">XC_2019</strain>
        <tissue evidence="1">Muscle</tissue>
    </source>
</reference>
<evidence type="ECO:0000313" key="2">
    <source>
        <dbReference type="Proteomes" id="UP001434883"/>
    </source>
</evidence>
<evidence type="ECO:0000313" key="1">
    <source>
        <dbReference type="EMBL" id="MEQ2204232.1"/>
    </source>
</evidence>